<evidence type="ECO:0000256" key="1">
    <source>
        <dbReference type="ARBA" id="ARBA00004141"/>
    </source>
</evidence>
<dbReference type="GO" id="GO:0097272">
    <property type="term" value="P:ammonium homeostasis"/>
    <property type="evidence" value="ECO:0007669"/>
    <property type="project" value="TreeGrafter"/>
</dbReference>
<gene>
    <name evidence="9" type="ORF">HYH03_006369</name>
</gene>
<evidence type="ECO:0000256" key="5">
    <source>
        <dbReference type="ARBA" id="ARBA00023136"/>
    </source>
</evidence>
<feature type="compositionally biased region" description="Pro residues" evidence="6">
    <location>
        <begin position="497"/>
        <end position="510"/>
    </location>
</feature>
<feature type="transmembrane region" description="Helical" evidence="7">
    <location>
        <begin position="37"/>
        <end position="56"/>
    </location>
</feature>
<evidence type="ECO:0000313" key="9">
    <source>
        <dbReference type="EMBL" id="KAG2495422.1"/>
    </source>
</evidence>
<dbReference type="Pfam" id="PF00909">
    <property type="entry name" value="Ammonium_transp"/>
    <property type="match status" value="2"/>
</dbReference>
<feature type="transmembrane region" description="Helical" evidence="7">
    <location>
        <begin position="76"/>
        <end position="95"/>
    </location>
</feature>
<dbReference type="GO" id="GO:0008519">
    <property type="term" value="F:ammonium channel activity"/>
    <property type="evidence" value="ECO:0007669"/>
    <property type="project" value="InterPro"/>
</dbReference>
<feature type="domain" description="Ammonium transporter AmtB-like" evidence="8">
    <location>
        <begin position="55"/>
        <end position="263"/>
    </location>
</feature>
<comment type="subcellular location">
    <subcellularLocation>
        <location evidence="1">Membrane</location>
        <topology evidence="1">Multi-pass membrane protein</topology>
    </subcellularLocation>
</comment>
<organism evidence="9 10">
    <name type="scientific">Edaphochlamys debaryana</name>
    <dbReference type="NCBI Taxonomy" id="47281"/>
    <lineage>
        <taxon>Eukaryota</taxon>
        <taxon>Viridiplantae</taxon>
        <taxon>Chlorophyta</taxon>
        <taxon>core chlorophytes</taxon>
        <taxon>Chlorophyceae</taxon>
        <taxon>CS clade</taxon>
        <taxon>Chlamydomonadales</taxon>
        <taxon>Chlamydomonadales incertae sedis</taxon>
        <taxon>Edaphochlamys</taxon>
    </lineage>
</organism>
<keyword evidence="5 7" id="KW-0472">Membrane</keyword>
<dbReference type="InterPro" id="IPR024041">
    <property type="entry name" value="NH4_transpt_AmtB-like_dom"/>
</dbReference>
<feature type="transmembrane region" description="Helical" evidence="7">
    <location>
        <begin position="200"/>
        <end position="218"/>
    </location>
</feature>
<dbReference type="Proteomes" id="UP000612055">
    <property type="component" value="Unassembled WGS sequence"/>
</dbReference>
<evidence type="ECO:0000313" key="10">
    <source>
        <dbReference type="Proteomes" id="UP000612055"/>
    </source>
</evidence>
<protein>
    <recommendedName>
        <fullName evidence="8">Ammonium transporter AmtB-like domain-containing protein</fullName>
    </recommendedName>
</protein>
<proteinExistence type="inferred from homology"/>
<feature type="transmembrane region" description="Helical" evidence="7">
    <location>
        <begin position="107"/>
        <end position="128"/>
    </location>
</feature>
<dbReference type="PRINTS" id="PR00342">
    <property type="entry name" value="RHESUSRHD"/>
</dbReference>
<evidence type="ECO:0000256" key="3">
    <source>
        <dbReference type="ARBA" id="ARBA00022692"/>
    </source>
</evidence>
<accession>A0A835Y2Q7</accession>
<feature type="transmembrane region" description="Helical" evidence="7">
    <location>
        <begin position="140"/>
        <end position="162"/>
    </location>
</feature>
<dbReference type="InterPro" id="IPR002229">
    <property type="entry name" value="RhesusRHD"/>
</dbReference>
<sequence length="537" mass="57076">MMPTKASATESLSNHTRLEKSWSHVGIPDREGQMRKGFVPSLAGIFIVILGLFFGLVQYTEVGENAMDQVHRYYTYFIDVQIMIFVGFGFLMTFMRRYSLGAVSLNYFGSALMMLEAILVIGATQQGFWNLKASKIQIDIELLIDCSFCAGSGMIAFGAIIGKASPTQLLWLLVWQVPLYALNQHLVIYTFKALDMGGTIVIHLFGAYYGLAASLVLSRRQPLHGLDHPKNSSAYLNDVFSMVGTLFLWIYWPSFNGALASVAPESLETATDAQTPGGALCVGLFAGCVSTLGFSFLTPFLDRTIGLGDTCGVHNLHGIPAILGTLVAGLASLGQHSDYLMYGTGREQLGWEVLAGVVTLAIATSGGLLGAWVVTALNLTRAEDMAVPELFDDGPWWEGQRVEPLPVSSSVHVMGGATRRDGTTHRSNADRSRAGGSATSHHGLRRPEGALALTLTAAGVPADPSNTGAAAAFATNHAVHGVALYIHAPGSGAFTPLPAPGAPAAPPPDAPLFASQRDSEPRPVQPMGVDQGGADRV</sequence>
<feature type="transmembrane region" description="Helical" evidence="7">
    <location>
        <begin position="169"/>
        <end position="188"/>
    </location>
</feature>
<feature type="transmembrane region" description="Helical" evidence="7">
    <location>
        <begin position="277"/>
        <end position="301"/>
    </location>
</feature>
<feature type="transmembrane region" description="Helical" evidence="7">
    <location>
        <begin position="313"/>
        <end position="333"/>
    </location>
</feature>
<evidence type="ECO:0000256" key="4">
    <source>
        <dbReference type="ARBA" id="ARBA00022989"/>
    </source>
</evidence>
<feature type="region of interest" description="Disordered" evidence="6">
    <location>
        <begin position="413"/>
        <end position="446"/>
    </location>
</feature>
<reference evidence="9" key="1">
    <citation type="journal article" date="2020" name="bioRxiv">
        <title>Comparative genomics of Chlamydomonas.</title>
        <authorList>
            <person name="Craig R.J."/>
            <person name="Hasan A.R."/>
            <person name="Ness R.W."/>
            <person name="Keightley P.D."/>
        </authorList>
    </citation>
    <scope>NUCLEOTIDE SEQUENCE</scope>
    <source>
        <strain evidence="9">CCAP 11/70</strain>
    </source>
</reference>
<feature type="compositionally biased region" description="Basic and acidic residues" evidence="6">
    <location>
        <begin position="418"/>
        <end position="433"/>
    </location>
</feature>
<dbReference type="GO" id="GO:0005886">
    <property type="term" value="C:plasma membrane"/>
    <property type="evidence" value="ECO:0007669"/>
    <property type="project" value="InterPro"/>
</dbReference>
<comment type="similarity">
    <text evidence="2">Belongs to the ammonium transporter (TC 2.A.49) family. Rh subfamily.</text>
</comment>
<evidence type="ECO:0000256" key="2">
    <source>
        <dbReference type="ARBA" id="ARBA00011036"/>
    </source>
</evidence>
<feature type="region of interest" description="Disordered" evidence="6">
    <location>
        <begin position="496"/>
        <end position="537"/>
    </location>
</feature>
<feature type="domain" description="Ammonium transporter AmtB-like" evidence="8">
    <location>
        <begin position="270"/>
        <end position="377"/>
    </location>
</feature>
<dbReference type="OrthoDB" id="534912at2759"/>
<evidence type="ECO:0000256" key="7">
    <source>
        <dbReference type="SAM" id="Phobius"/>
    </source>
</evidence>
<keyword evidence="10" id="KW-1185">Reference proteome</keyword>
<name>A0A835Y2Q7_9CHLO</name>
<dbReference type="AlphaFoldDB" id="A0A835Y2Q7"/>
<dbReference type="EMBL" id="JAEHOE010000024">
    <property type="protein sequence ID" value="KAG2495422.1"/>
    <property type="molecule type" value="Genomic_DNA"/>
</dbReference>
<feature type="transmembrane region" description="Helical" evidence="7">
    <location>
        <begin position="234"/>
        <end position="252"/>
    </location>
</feature>
<evidence type="ECO:0000259" key="8">
    <source>
        <dbReference type="Pfam" id="PF00909"/>
    </source>
</evidence>
<dbReference type="Gene3D" id="1.10.3430.10">
    <property type="entry name" value="Ammonium transporter AmtB like domains"/>
    <property type="match status" value="2"/>
</dbReference>
<evidence type="ECO:0000256" key="6">
    <source>
        <dbReference type="SAM" id="MobiDB-lite"/>
    </source>
</evidence>
<keyword evidence="4 7" id="KW-1133">Transmembrane helix</keyword>
<dbReference type="PANTHER" id="PTHR11730">
    <property type="entry name" value="AMMONIUM TRANSPORTER"/>
    <property type="match status" value="1"/>
</dbReference>
<keyword evidence="3 7" id="KW-0812">Transmembrane</keyword>
<feature type="transmembrane region" description="Helical" evidence="7">
    <location>
        <begin position="353"/>
        <end position="375"/>
    </location>
</feature>
<dbReference type="InterPro" id="IPR029020">
    <property type="entry name" value="Ammonium/urea_transptr"/>
</dbReference>
<dbReference type="PANTHER" id="PTHR11730:SF60">
    <property type="entry name" value="RH50, ISOFORM D"/>
    <property type="match status" value="1"/>
</dbReference>
<comment type="caution">
    <text evidence="9">The sequence shown here is derived from an EMBL/GenBank/DDBJ whole genome shotgun (WGS) entry which is preliminary data.</text>
</comment>
<dbReference type="SUPFAM" id="SSF111352">
    <property type="entry name" value="Ammonium transporter"/>
    <property type="match status" value="1"/>
</dbReference>